<dbReference type="SUPFAM" id="SSF51556">
    <property type="entry name" value="Metallo-dependent hydrolases"/>
    <property type="match status" value="1"/>
</dbReference>
<dbReference type="Gene3D" id="3.20.20.140">
    <property type="entry name" value="Metal-dependent hydrolases"/>
    <property type="match status" value="1"/>
</dbReference>
<dbReference type="InterPro" id="IPR011612">
    <property type="entry name" value="Urease_alpha_N_dom"/>
</dbReference>
<evidence type="ECO:0000256" key="5">
    <source>
        <dbReference type="ARBA" id="ARBA00047778"/>
    </source>
</evidence>
<dbReference type="GO" id="GO:0016151">
    <property type="term" value="F:nickel cation binding"/>
    <property type="evidence" value="ECO:0007669"/>
    <property type="project" value="UniProtKB-UniRule"/>
</dbReference>
<dbReference type="GO" id="GO:0009039">
    <property type="term" value="F:urease activity"/>
    <property type="evidence" value="ECO:0007669"/>
    <property type="project" value="UniProtKB-UniRule"/>
</dbReference>
<dbReference type="InterPro" id="IPR017951">
    <property type="entry name" value="Urease_asu_c"/>
</dbReference>
<dbReference type="UniPathway" id="UPA00258">
    <property type="reaction ID" value="UER00370"/>
</dbReference>
<dbReference type="CDD" id="cd00375">
    <property type="entry name" value="Urease_alpha"/>
    <property type="match status" value="1"/>
</dbReference>
<dbReference type="AlphaFoldDB" id="W9ARW4"/>
<feature type="binding site" evidence="6 9">
    <location>
        <position position="253"/>
    </location>
    <ligand>
        <name>Ni(2+)</name>
        <dbReference type="ChEBI" id="CHEBI:49786"/>
        <label>2</label>
    </ligand>
</feature>
<evidence type="ECO:0000256" key="10">
    <source>
        <dbReference type="PIRSR" id="PIRSR611612-52"/>
    </source>
</evidence>
<sequence>MTSLSRDRYAALFGPTTGDRIRLADTDLLVEITEDRSGGPGLAGNEAVFGGGKVLRESMGQSRATRADGAPDTVITGAVILDYWGIIKADIGIRDGRIVAIGKAGNPDIMSGVHPDLVVGPSTEIIAGNGRIVTAGAIDCHVHLICPQIMEEALGGGITTIVAGGTGPAEGSKATTVTPGSWHLARMLESLDSWPLNVALLGKGNTVSAEAMWEQLRGGAAGFKLHEDWGTTPAAIDACLTVSEAAGVQANIHTDTLNEAGFVEDTLAAIKGRGIHAYHTEGAGGGHAPDIITVASHPNVLPSSTNPTRPHTVNTLDEHLDMLMVCHHLNPSIPEDLAFAESRIRPSTIAAEDLLHDIGAISMIGSDAQAMGRIGEVVLRTWQTAHVMKKRRGFLPGDTGADNNRAQRYVAKYTICPAVAHGLDHEIGSVEVGKLADLVLWEPAFFGVRPHAVLKGGMIAWAAMGDANASIPTPQPVLPRPMFGATPAAAAATSVHFVAPAALEDGLADRLDIRRKLVAVKNVRQIGKADMPLNDALPRIEVDPDTFTVRIDGEVWAEQPAAELPMAQRYFLF</sequence>
<evidence type="ECO:0000259" key="14">
    <source>
        <dbReference type="PROSITE" id="PS51368"/>
    </source>
</evidence>
<dbReference type="OrthoDB" id="9802793at2"/>
<dbReference type="Pfam" id="PF00449">
    <property type="entry name" value="Urease_alpha"/>
    <property type="match status" value="1"/>
</dbReference>
<dbReference type="GO" id="GO:0005737">
    <property type="term" value="C:cytoplasm"/>
    <property type="evidence" value="ECO:0007669"/>
    <property type="project" value="UniProtKB-SubCell"/>
</dbReference>
<reference evidence="15" key="1">
    <citation type="submission" date="2014-03" db="EMBL/GenBank/DDBJ databases">
        <title>Draft Genome Sequence of Mycobacterium cosmeticum DSM 44829.</title>
        <authorList>
            <person name="Croce O."/>
            <person name="Robert C."/>
            <person name="Raoult D."/>
            <person name="Drancourt M."/>
        </authorList>
    </citation>
    <scope>NUCLEOTIDE SEQUENCE [LARGE SCALE GENOMIC DNA]</scope>
    <source>
        <strain evidence="15">DSM 44829</strain>
    </source>
</reference>
<dbReference type="InterPro" id="IPR017950">
    <property type="entry name" value="Urease_AS"/>
</dbReference>
<dbReference type="NCBIfam" id="NF009686">
    <property type="entry name" value="PRK13207.1"/>
    <property type="match status" value="1"/>
</dbReference>
<evidence type="ECO:0000313" key="16">
    <source>
        <dbReference type="Proteomes" id="UP000028870"/>
    </source>
</evidence>
<name>W9ARW4_MYCCO</name>
<comment type="catalytic activity">
    <reaction evidence="5 6 12">
        <text>urea + 2 H2O + H(+) = hydrogencarbonate + 2 NH4(+)</text>
        <dbReference type="Rhea" id="RHEA:20557"/>
        <dbReference type="ChEBI" id="CHEBI:15377"/>
        <dbReference type="ChEBI" id="CHEBI:15378"/>
        <dbReference type="ChEBI" id="CHEBI:16199"/>
        <dbReference type="ChEBI" id="CHEBI:17544"/>
        <dbReference type="ChEBI" id="CHEBI:28938"/>
        <dbReference type="EC" id="3.5.1.5"/>
    </reaction>
</comment>
<dbReference type="InterPro" id="IPR032466">
    <property type="entry name" value="Metal_Hydrolase"/>
</dbReference>
<reference evidence="15" key="2">
    <citation type="submission" date="2014-03" db="EMBL/GenBank/DDBJ databases">
        <authorList>
            <person name="Urmite Genomes"/>
        </authorList>
    </citation>
    <scope>NUCLEOTIDE SEQUENCE</scope>
    <source>
        <strain evidence="15">DSM 44829</strain>
    </source>
</reference>
<evidence type="ECO:0000256" key="6">
    <source>
        <dbReference type="HAMAP-Rule" id="MF_01953"/>
    </source>
</evidence>
<feature type="modified residue" description="N6-carboxylysine" evidence="6 8">
    <location>
        <position position="224"/>
    </location>
</feature>
<evidence type="ECO:0000256" key="8">
    <source>
        <dbReference type="PIRSR" id="PIRSR611612-50"/>
    </source>
</evidence>
<keyword evidence="4 6" id="KW-0378">Hydrolase</keyword>
<gene>
    <name evidence="6" type="primary">ureC</name>
    <name evidence="15" type="ORF">BN977_00118</name>
</gene>
<dbReference type="GO" id="GO:0043419">
    <property type="term" value="P:urea catabolic process"/>
    <property type="evidence" value="ECO:0007669"/>
    <property type="project" value="UniProtKB-UniRule"/>
</dbReference>
<comment type="PTM">
    <text evidence="8">Carbamylation allows a single lysine to coordinate two nickel ions.</text>
</comment>
<dbReference type="PANTHER" id="PTHR43440">
    <property type="entry name" value="UREASE"/>
    <property type="match status" value="1"/>
</dbReference>
<dbReference type="EC" id="3.5.1.5" evidence="6 7"/>
<feature type="binding site" evidence="6 9">
    <location>
        <position position="141"/>
    </location>
    <ligand>
        <name>Ni(2+)</name>
        <dbReference type="ChEBI" id="CHEBI:49786"/>
        <label>1</label>
    </ligand>
</feature>
<feature type="binding site" evidence="6 9">
    <location>
        <position position="279"/>
    </location>
    <ligand>
        <name>Ni(2+)</name>
        <dbReference type="ChEBI" id="CHEBI:49786"/>
        <label>2</label>
    </ligand>
</feature>
<dbReference type="EMBL" id="CCBB010000001">
    <property type="protein sequence ID" value="CDO05351.1"/>
    <property type="molecule type" value="Genomic_DNA"/>
</dbReference>
<keyword evidence="2 6" id="KW-0533">Nickel</keyword>
<dbReference type="MEROPS" id="M38.982"/>
<comment type="PTM">
    <text evidence="6">Carboxylation allows a single lysine to coordinate two nickel ions.</text>
</comment>
<evidence type="ECO:0000256" key="12">
    <source>
        <dbReference type="RuleBase" id="RU000510"/>
    </source>
</evidence>
<dbReference type="RefSeq" id="WP_036395669.1">
    <property type="nucleotide sequence ID" value="NZ_CCBB010000001.1"/>
</dbReference>
<dbReference type="SUPFAM" id="SSF51338">
    <property type="entry name" value="Composite domain of metallo-dependent hydrolases"/>
    <property type="match status" value="2"/>
</dbReference>
<organism evidence="15 16">
    <name type="scientific">Mycolicibacterium cosmeticum</name>
    <dbReference type="NCBI Taxonomy" id="258533"/>
    <lineage>
        <taxon>Bacteria</taxon>
        <taxon>Bacillati</taxon>
        <taxon>Actinomycetota</taxon>
        <taxon>Actinomycetes</taxon>
        <taxon>Mycobacteriales</taxon>
        <taxon>Mycobacteriaceae</taxon>
        <taxon>Mycolicibacterium</taxon>
    </lineage>
</organism>
<feature type="domain" description="Urease" evidence="14">
    <location>
        <begin position="136"/>
        <end position="573"/>
    </location>
</feature>
<keyword evidence="16" id="KW-1185">Reference proteome</keyword>
<comment type="similarity">
    <text evidence="6 13">Belongs to the metallo-dependent hydrolases superfamily. Urease alpha subunit family.</text>
</comment>
<accession>W9ARW4</accession>
<evidence type="ECO:0000256" key="2">
    <source>
        <dbReference type="ARBA" id="ARBA00022596"/>
    </source>
</evidence>
<comment type="cofactor">
    <cofactor evidence="6 9 12">
        <name>Ni cation</name>
        <dbReference type="ChEBI" id="CHEBI:25516"/>
    </cofactor>
    <text evidence="6 9 12">Binds 2 nickel ions per subunit.</text>
</comment>
<dbReference type="PRINTS" id="PR01752">
    <property type="entry name" value="UREASE"/>
</dbReference>
<dbReference type="STRING" id="258533.BN977_00118"/>
<feature type="binding site" description="via carbamate group" evidence="6 9">
    <location>
        <position position="224"/>
    </location>
    <ligand>
        <name>Ni(2+)</name>
        <dbReference type="ChEBI" id="CHEBI:49786"/>
        <label>1</label>
    </ligand>
</feature>
<comment type="subunit">
    <text evidence="6">Heterotrimer of UreA (gamma), UreB (beta) and UreC (alpha) subunits. Three heterotrimers associate to form the active enzyme.</text>
</comment>
<dbReference type="eggNOG" id="COG0804">
    <property type="taxonomic scope" value="Bacteria"/>
</dbReference>
<comment type="pathway">
    <text evidence="1 6">Nitrogen metabolism; urea degradation; CO(2) and NH(3) from urea (urease route): step 1/1.</text>
</comment>
<dbReference type="PROSITE" id="PS01120">
    <property type="entry name" value="UREASE_1"/>
    <property type="match status" value="1"/>
</dbReference>
<dbReference type="Proteomes" id="UP000028870">
    <property type="component" value="Unassembled WGS sequence"/>
</dbReference>
<evidence type="ECO:0000256" key="11">
    <source>
        <dbReference type="PROSITE-ProRule" id="PRU00700"/>
    </source>
</evidence>
<dbReference type="InterPro" id="IPR005848">
    <property type="entry name" value="Urease_asu"/>
</dbReference>
<dbReference type="NCBIfam" id="NF009685">
    <property type="entry name" value="PRK13206.1"/>
    <property type="match status" value="1"/>
</dbReference>
<dbReference type="HAMAP" id="MF_01953">
    <property type="entry name" value="Urease_alpha"/>
    <property type="match status" value="1"/>
</dbReference>
<evidence type="ECO:0000256" key="13">
    <source>
        <dbReference type="RuleBase" id="RU004158"/>
    </source>
</evidence>
<dbReference type="InterPro" id="IPR050112">
    <property type="entry name" value="Urease_alpha_subunit"/>
</dbReference>
<dbReference type="PANTHER" id="PTHR43440:SF1">
    <property type="entry name" value="UREASE"/>
    <property type="match status" value="1"/>
</dbReference>
<dbReference type="InterPro" id="IPR006680">
    <property type="entry name" value="Amidohydro-rel"/>
</dbReference>
<evidence type="ECO:0000256" key="9">
    <source>
        <dbReference type="PIRSR" id="PIRSR611612-51"/>
    </source>
</evidence>
<feature type="binding site" evidence="6 9">
    <location>
        <position position="367"/>
    </location>
    <ligand>
        <name>Ni(2+)</name>
        <dbReference type="ChEBI" id="CHEBI:49786"/>
        <label>1</label>
    </ligand>
</feature>
<protein>
    <recommendedName>
        <fullName evidence="6 7">Urease subunit alpha</fullName>
        <ecNumber evidence="6 7">3.5.1.5</ecNumber>
    </recommendedName>
    <alternativeName>
        <fullName evidence="6">Urea amidohydrolase subunit alpha</fullName>
    </alternativeName>
</protein>
<evidence type="ECO:0000256" key="4">
    <source>
        <dbReference type="ARBA" id="ARBA00022801"/>
    </source>
</evidence>
<comment type="caution">
    <text evidence="15">The sequence shown here is derived from an EMBL/GenBank/DDBJ whole genome shotgun (WGS) entry which is preliminary data.</text>
</comment>
<dbReference type="InterPro" id="IPR011059">
    <property type="entry name" value="Metal-dep_hydrolase_composite"/>
</dbReference>
<dbReference type="InterPro" id="IPR029754">
    <property type="entry name" value="Urease_Ni-bd"/>
</dbReference>
<feature type="binding site" description="via carbamate group" evidence="6 9">
    <location>
        <position position="224"/>
    </location>
    <ligand>
        <name>Ni(2+)</name>
        <dbReference type="ChEBI" id="CHEBI:49786"/>
        <label>2</label>
    </ligand>
</feature>
<dbReference type="Pfam" id="PF01979">
    <property type="entry name" value="Amidohydro_1"/>
    <property type="match status" value="1"/>
</dbReference>
<feature type="binding site" evidence="6 11">
    <location>
        <position position="226"/>
    </location>
    <ligand>
        <name>substrate</name>
    </ligand>
</feature>
<feature type="active site" description="Proton donor" evidence="6 10">
    <location>
        <position position="327"/>
    </location>
</feature>
<evidence type="ECO:0000256" key="7">
    <source>
        <dbReference type="NCBIfam" id="TIGR01792"/>
    </source>
</evidence>
<dbReference type="NCBIfam" id="TIGR01792">
    <property type="entry name" value="urease_alph"/>
    <property type="match status" value="1"/>
</dbReference>
<keyword evidence="6 11" id="KW-0963">Cytoplasm</keyword>
<dbReference type="Gene3D" id="2.30.40.10">
    <property type="entry name" value="Urease, subunit C, domain 1"/>
    <property type="match status" value="1"/>
</dbReference>
<dbReference type="PROSITE" id="PS00145">
    <property type="entry name" value="UREASE_2"/>
    <property type="match status" value="1"/>
</dbReference>
<dbReference type="PROSITE" id="PS51368">
    <property type="entry name" value="UREASE_3"/>
    <property type="match status" value="1"/>
</dbReference>
<evidence type="ECO:0000256" key="3">
    <source>
        <dbReference type="ARBA" id="ARBA00022723"/>
    </source>
</evidence>
<comment type="subcellular location">
    <subcellularLocation>
        <location evidence="6 11">Cytoplasm</location>
    </subcellularLocation>
</comment>
<evidence type="ECO:0000313" key="15">
    <source>
        <dbReference type="EMBL" id="CDO05351.1"/>
    </source>
</evidence>
<feature type="binding site" evidence="6 9">
    <location>
        <position position="143"/>
    </location>
    <ligand>
        <name>Ni(2+)</name>
        <dbReference type="ChEBI" id="CHEBI:49786"/>
        <label>1</label>
    </ligand>
</feature>
<keyword evidence="3 6" id="KW-0479">Metal-binding</keyword>
<proteinExistence type="inferred from homology"/>
<evidence type="ECO:0000256" key="1">
    <source>
        <dbReference type="ARBA" id="ARBA00004897"/>
    </source>
</evidence>